<reference evidence="1 2" key="1">
    <citation type="submission" date="2022-11" db="EMBL/GenBank/DDBJ databases">
        <title>Brucella sp. YY2X, whole genome shotgun sequencing project.</title>
        <authorList>
            <person name="Yang Y."/>
        </authorList>
    </citation>
    <scope>NUCLEOTIDE SEQUENCE [LARGE SCALE GENOMIC DNA]</scope>
    <source>
        <strain evidence="1 2">YY2X</strain>
    </source>
</reference>
<accession>A0ABT3QUP7</accession>
<evidence type="ECO:0000313" key="2">
    <source>
        <dbReference type="Proteomes" id="UP001301216"/>
    </source>
</evidence>
<organism evidence="1 2">
    <name type="scientific">Ochrobactrum chromiisoli</name>
    <dbReference type="NCBI Taxonomy" id="2993941"/>
    <lineage>
        <taxon>Bacteria</taxon>
        <taxon>Pseudomonadati</taxon>
        <taxon>Pseudomonadota</taxon>
        <taxon>Alphaproteobacteria</taxon>
        <taxon>Hyphomicrobiales</taxon>
        <taxon>Brucellaceae</taxon>
        <taxon>Brucella/Ochrobactrum group</taxon>
        <taxon>Ochrobactrum</taxon>
    </lineage>
</organism>
<gene>
    <name evidence="1" type="ORF">OPR82_21120</name>
</gene>
<keyword evidence="2" id="KW-1185">Reference proteome</keyword>
<dbReference type="Proteomes" id="UP001301216">
    <property type="component" value="Unassembled WGS sequence"/>
</dbReference>
<comment type="caution">
    <text evidence="1">The sequence shown here is derived from an EMBL/GenBank/DDBJ whole genome shotgun (WGS) entry which is preliminary data.</text>
</comment>
<dbReference type="RefSeq" id="WP_265986932.1">
    <property type="nucleotide sequence ID" value="NZ_JAPHAV010000021.1"/>
</dbReference>
<evidence type="ECO:0000313" key="1">
    <source>
        <dbReference type="EMBL" id="MCX2699215.1"/>
    </source>
</evidence>
<proteinExistence type="predicted"/>
<dbReference type="EMBL" id="JAPHAV010000021">
    <property type="protein sequence ID" value="MCX2699215.1"/>
    <property type="molecule type" value="Genomic_DNA"/>
</dbReference>
<sequence>MRLSAANAASRNLSGRIATKHRSVTGRVDRFLLFPRTSMRAQRLSLLAVFMRFAMAENARSNTSEESL</sequence>
<name>A0ABT3QUP7_9HYPH</name>
<protein>
    <submittedName>
        <fullName evidence="1">Uncharacterized protein</fullName>
    </submittedName>
</protein>